<dbReference type="PRINTS" id="PR01849">
    <property type="entry name" value="UBIQUITINACT"/>
</dbReference>
<keyword evidence="5" id="KW-0539">Nucleus</keyword>
<evidence type="ECO:0000313" key="9">
    <source>
        <dbReference type="Proteomes" id="UP000186594"/>
    </source>
</evidence>
<dbReference type="GO" id="GO:0031510">
    <property type="term" value="C:SUMO activating enzyme complex"/>
    <property type="evidence" value="ECO:0007669"/>
    <property type="project" value="TreeGrafter"/>
</dbReference>
<dbReference type="GO" id="GO:0016887">
    <property type="term" value="F:ATP hydrolysis activity"/>
    <property type="evidence" value="ECO:0007669"/>
    <property type="project" value="UniProtKB-ARBA"/>
</dbReference>
<dbReference type="Proteomes" id="UP000186594">
    <property type="component" value="Unassembled WGS sequence"/>
</dbReference>
<evidence type="ECO:0000259" key="7">
    <source>
        <dbReference type="Pfam" id="PF00899"/>
    </source>
</evidence>
<dbReference type="PANTHER" id="PTHR10953">
    <property type="entry name" value="UBIQUITIN-ACTIVATING ENZYME E1"/>
    <property type="match status" value="1"/>
</dbReference>
<dbReference type="SUPFAM" id="SSF69572">
    <property type="entry name" value="Activating enzymes of the ubiquitin-like proteins"/>
    <property type="match status" value="1"/>
</dbReference>
<gene>
    <name evidence="8" type="ORF">NEOLI_002679</name>
</gene>
<dbReference type="GO" id="GO:0005737">
    <property type="term" value="C:cytoplasm"/>
    <property type="evidence" value="ECO:0007669"/>
    <property type="project" value="TreeGrafter"/>
</dbReference>
<comment type="pathway">
    <text evidence="2">Protein modification; protein sumoylation.</text>
</comment>
<name>A0A1U7LI87_NEOID</name>
<feature type="domain" description="THIF-type NAD/FAD binding fold" evidence="7">
    <location>
        <begin position="18"/>
        <end position="166"/>
    </location>
</feature>
<dbReference type="OrthoDB" id="1708823at2759"/>
<dbReference type="GO" id="GO:0019948">
    <property type="term" value="F:SUMO activating enzyme activity"/>
    <property type="evidence" value="ECO:0007669"/>
    <property type="project" value="TreeGrafter"/>
</dbReference>
<evidence type="ECO:0000256" key="3">
    <source>
        <dbReference type="ARBA" id="ARBA00005673"/>
    </source>
</evidence>
<dbReference type="Pfam" id="PF00899">
    <property type="entry name" value="ThiF"/>
    <property type="match status" value="1"/>
</dbReference>
<reference evidence="8 9" key="1">
    <citation type="submission" date="2016-04" db="EMBL/GenBank/DDBJ databases">
        <title>Evolutionary innovation and constraint leading to complex multicellularity in the Ascomycota.</title>
        <authorList>
            <person name="Cisse O."/>
            <person name="Nguyen A."/>
            <person name="Hewitt D.A."/>
            <person name="Jedd G."/>
            <person name="Stajich J.E."/>
        </authorList>
    </citation>
    <scope>NUCLEOTIDE SEQUENCE [LARGE SCALE GENOMIC DNA]</scope>
    <source>
        <strain evidence="8 9">DAH-3</strain>
    </source>
</reference>
<comment type="subcellular location">
    <subcellularLocation>
        <location evidence="1">Nucleus</location>
    </subcellularLocation>
</comment>
<dbReference type="PANTHER" id="PTHR10953:SF162">
    <property type="entry name" value="SUMO-ACTIVATING ENZYME SUBUNIT 1"/>
    <property type="match status" value="1"/>
</dbReference>
<dbReference type="Gene3D" id="3.40.50.720">
    <property type="entry name" value="NAD(P)-binding Rossmann-like Domain"/>
    <property type="match status" value="1"/>
</dbReference>
<dbReference type="InterPro" id="IPR035985">
    <property type="entry name" value="Ubiquitin-activating_enz"/>
</dbReference>
<dbReference type="InterPro" id="IPR045886">
    <property type="entry name" value="ThiF/MoeB/HesA"/>
</dbReference>
<dbReference type="InterPro" id="IPR000011">
    <property type="entry name" value="UBQ/SUMO-activ_enz_E1-like"/>
</dbReference>
<evidence type="ECO:0000256" key="6">
    <source>
        <dbReference type="ARBA" id="ARBA00044354"/>
    </source>
</evidence>
<evidence type="ECO:0000256" key="2">
    <source>
        <dbReference type="ARBA" id="ARBA00004718"/>
    </source>
</evidence>
<organism evidence="8 9">
    <name type="scientific">Neolecta irregularis (strain DAH-3)</name>
    <dbReference type="NCBI Taxonomy" id="1198029"/>
    <lineage>
        <taxon>Eukaryota</taxon>
        <taxon>Fungi</taxon>
        <taxon>Dikarya</taxon>
        <taxon>Ascomycota</taxon>
        <taxon>Taphrinomycotina</taxon>
        <taxon>Neolectales</taxon>
        <taxon>Neolectaceae</taxon>
        <taxon>Neolecta</taxon>
    </lineage>
</organism>
<protein>
    <recommendedName>
        <fullName evidence="6">Ubiquitin-like 1-activating enzyme E1A</fullName>
    </recommendedName>
</protein>
<keyword evidence="4" id="KW-0833">Ubl conjugation pathway</keyword>
<dbReference type="InterPro" id="IPR000594">
    <property type="entry name" value="ThiF_NAD_FAD-bd"/>
</dbReference>
<sequence length="238" mass="26165">MTLPSTSTTFPPDELALYDRQIRLWGIDAQARMRTAHVLIINLSALSNEIAKNLVLAGIGQLSVFDSHSVTLEDLGSQFLLSSADIGKNKAQAAAYSIRKLNPRVTVNVVTEPVLSLQSDFFSQFDIIIATHLNLDDLLHFSGITRNLGKPFYAASLYGLYAYTFADIIEHDYILEIQVPPVDKKAASTKKIEKRHESHVALAQALQSEFGKFLKNKTAAKVSPVLGCVLGILRSIIV</sequence>
<dbReference type="AlphaFoldDB" id="A0A1U7LI87"/>
<evidence type="ECO:0000313" key="8">
    <source>
        <dbReference type="EMBL" id="OLL22262.1"/>
    </source>
</evidence>
<dbReference type="GO" id="GO:0016925">
    <property type="term" value="P:protein sumoylation"/>
    <property type="evidence" value="ECO:0007669"/>
    <property type="project" value="TreeGrafter"/>
</dbReference>
<dbReference type="EMBL" id="LXFE01003564">
    <property type="protein sequence ID" value="OLL22262.1"/>
    <property type="molecule type" value="Genomic_DNA"/>
</dbReference>
<dbReference type="STRING" id="1198029.A0A1U7LI87"/>
<accession>A0A1U7LI87</accession>
<evidence type="ECO:0000256" key="4">
    <source>
        <dbReference type="ARBA" id="ARBA00022786"/>
    </source>
</evidence>
<comment type="similarity">
    <text evidence="3">Belongs to the ubiquitin-activating E1 family.</text>
</comment>
<proteinExistence type="inferred from homology"/>
<dbReference type="OMA" id="FMIERTA"/>
<evidence type="ECO:0000256" key="5">
    <source>
        <dbReference type="ARBA" id="ARBA00023242"/>
    </source>
</evidence>
<evidence type="ECO:0000256" key="1">
    <source>
        <dbReference type="ARBA" id="ARBA00004123"/>
    </source>
</evidence>
<keyword evidence="9" id="KW-1185">Reference proteome</keyword>
<comment type="caution">
    <text evidence="8">The sequence shown here is derived from an EMBL/GenBank/DDBJ whole genome shotgun (WGS) entry which is preliminary data.</text>
</comment>